<evidence type="ECO:0000313" key="5">
    <source>
        <dbReference type="Proteomes" id="UP000559256"/>
    </source>
</evidence>
<dbReference type="AlphaFoldDB" id="A0A8H5CGX2"/>
<dbReference type="Proteomes" id="UP000559256">
    <property type="component" value="Unassembled WGS sequence"/>
</dbReference>
<feature type="compositionally biased region" description="Low complexity" evidence="2">
    <location>
        <begin position="311"/>
        <end position="323"/>
    </location>
</feature>
<evidence type="ECO:0000256" key="3">
    <source>
        <dbReference type="SAM" id="Phobius"/>
    </source>
</evidence>
<dbReference type="EMBL" id="JAACJM010000163">
    <property type="protein sequence ID" value="KAF5341479.1"/>
    <property type="molecule type" value="Genomic_DNA"/>
</dbReference>
<feature type="compositionally biased region" description="Polar residues" evidence="2">
    <location>
        <begin position="334"/>
        <end position="348"/>
    </location>
</feature>
<feature type="compositionally biased region" description="Basic and acidic residues" evidence="2">
    <location>
        <begin position="451"/>
        <end position="462"/>
    </location>
</feature>
<gene>
    <name evidence="4" type="ORF">D9758_013951</name>
</gene>
<keyword evidence="1" id="KW-0175">Coiled coil</keyword>
<feature type="transmembrane region" description="Helical" evidence="3">
    <location>
        <begin position="353"/>
        <end position="373"/>
    </location>
</feature>
<feature type="region of interest" description="Disordered" evidence="2">
    <location>
        <begin position="387"/>
        <end position="422"/>
    </location>
</feature>
<evidence type="ECO:0000256" key="1">
    <source>
        <dbReference type="SAM" id="Coils"/>
    </source>
</evidence>
<organism evidence="4 5">
    <name type="scientific">Tetrapyrgos nigripes</name>
    <dbReference type="NCBI Taxonomy" id="182062"/>
    <lineage>
        <taxon>Eukaryota</taxon>
        <taxon>Fungi</taxon>
        <taxon>Dikarya</taxon>
        <taxon>Basidiomycota</taxon>
        <taxon>Agaricomycotina</taxon>
        <taxon>Agaricomycetes</taxon>
        <taxon>Agaricomycetidae</taxon>
        <taxon>Agaricales</taxon>
        <taxon>Marasmiineae</taxon>
        <taxon>Marasmiaceae</taxon>
        <taxon>Tetrapyrgos</taxon>
    </lineage>
</organism>
<accession>A0A8H5CGX2</accession>
<feature type="compositionally biased region" description="Polar residues" evidence="2">
    <location>
        <begin position="463"/>
        <end position="474"/>
    </location>
</feature>
<feature type="coiled-coil region" evidence="1">
    <location>
        <begin position="500"/>
        <end position="548"/>
    </location>
</feature>
<name>A0A8H5CGX2_9AGAR</name>
<keyword evidence="3" id="KW-1133">Transmembrane helix</keyword>
<reference evidence="4 5" key="1">
    <citation type="journal article" date="2020" name="ISME J.">
        <title>Uncovering the hidden diversity of litter-decomposition mechanisms in mushroom-forming fungi.</title>
        <authorList>
            <person name="Floudas D."/>
            <person name="Bentzer J."/>
            <person name="Ahren D."/>
            <person name="Johansson T."/>
            <person name="Persson P."/>
            <person name="Tunlid A."/>
        </authorList>
    </citation>
    <scope>NUCLEOTIDE SEQUENCE [LARGE SCALE GENOMIC DNA]</scope>
    <source>
        <strain evidence="4 5">CBS 291.85</strain>
    </source>
</reference>
<dbReference type="OrthoDB" id="3018813at2759"/>
<protein>
    <submittedName>
        <fullName evidence="4">Uncharacterized protein</fullName>
    </submittedName>
</protein>
<proteinExistence type="predicted"/>
<keyword evidence="5" id="KW-1185">Reference proteome</keyword>
<comment type="caution">
    <text evidence="4">The sequence shown here is derived from an EMBL/GenBank/DDBJ whole genome shotgun (WGS) entry which is preliminary data.</text>
</comment>
<feature type="region of interest" description="Disordered" evidence="2">
    <location>
        <begin position="292"/>
        <end position="348"/>
    </location>
</feature>
<feature type="compositionally biased region" description="Pro residues" evidence="2">
    <location>
        <begin position="44"/>
        <end position="56"/>
    </location>
</feature>
<sequence>MDQNKVAFDRERMVRNQKTASMVAFVSFDRGRNTAPVNSRLQPVRPPSPPEIPPPMSRISKPFRIKPREQSSTTHLAPTQHIYQRNHAFNPTMQLINVHSSPSTSSPTASLRYSSYMGLQPHRMILTPLTDRQLDVQSLIHQLQARMIRLEANANDPNDDKNTVEEIEEEVTITRLKADVEKLRNVRESEWARGVSDEVPKEWEELRNSSTAAVRIQSYNNTFSWIRDSNDPADFFLQKIKIDGDDGPTTPSPPVAVPNIAAAGGQGLMHFNRAGNPKKAFFNMLVTVQDPNSVSGVPQGNNSSDSDDDGQNGSNRHNGNGNHNHGGDNDDNNQMMTPGNGKPSSTQQDIPKIVGIVLGVVAFMFLIAALLIYRRYRRRRQTNNFQRNMMFRSPGSVKPFLISQPMDPEKQNDFSSPSSFSQPGTYAAGLAYQRAPSTISDSIGTSVSQRRPNEVKGPRNRDSGTTATSSNQSDDTGDNEGSLVQFPVPSFPARIRTSRQIMVEEDIQTLQRKMLELQARRDLTGVDAIDREEQMKEVKERVERLKKVHEGPWALRQTEAIPAELFN</sequence>
<evidence type="ECO:0000256" key="2">
    <source>
        <dbReference type="SAM" id="MobiDB-lite"/>
    </source>
</evidence>
<keyword evidence="3" id="KW-0812">Transmembrane</keyword>
<feature type="region of interest" description="Disordered" evidence="2">
    <location>
        <begin position="34"/>
        <end position="57"/>
    </location>
</feature>
<keyword evidence="3" id="KW-0472">Membrane</keyword>
<feature type="compositionally biased region" description="Polar residues" evidence="2">
    <location>
        <begin position="439"/>
        <end position="450"/>
    </location>
</feature>
<feature type="region of interest" description="Disordered" evidence="2">
    <location>
        <begin position="439"/>
        <end position="486"/>
    </location>
</feature>
<feature type="compositionally biased region" description="Polar residues" evidence="2">
    <location>
        <begin position="413"/>
        <end position="422"/>
    </location>
</feature>
<evidence type="ECO:0000313" key="4">
    <source>
        <dbReference type="EMBL" id="KAF5341479.1"/>
    </source>
</evidence>